<organism evidence="5 6">
    <name type="scientific">Saccoglossus kowalevskii</name>
    <name type="common">Acorn worm</name>
    <dbReference type="NCBI Taxonomy" id="10224"/>
    <lineage>
        <taxon>Eukaryota</taxon>
        <taxon>Metazoa</taxon>
        <taxon>Hemichordata</taxon>
        <taxon>Enteropneusta</taxon>
        <taxon>Harrimaniidae</taxon>
        <taxon>Saccoglossus</taxon>
    </lineage>
</organism>
<gene>
    <name evidence="6" type="primary">LOC102806171</name>
</gene>
<dbReference type="PANTHER" id="PTHR14490:SF5">
    <property type="entry name" value="PROTEIN KRI1 HOMOLOG"/>
    <property type="match status" value="1"/>
</dbReference>
<sequence length="756" mass="90002">MEEELTINTSYAKKYNQWRRKEELQKLKARYGDVNLSDEESSSSSEFEDEDAVALTPQVEKDFFRALSAVKFKDPKIYEKDVKFYHSGEDGNNLSADDDKQKVKKKTKSTDKPFLLRDYERKVMLEKGGKFEDEDDSEDEEDEEMNARCASPSYMEEQQILKDSFKGTLDNSESEEDEILTKRVKSKEELVQDEKDYIQWLKGQKEDVGQNKDLSQMVALKEFWTDPKLDEGEKFLRDYILNKGYKDKDAERIPTYGEIVGEDEEDTDYSEEERQLEKEEEFERKFNFRFQEPDSDFIKRYPRTVGESVRTKDNKRASKRSERKDRKLQEKEKKKEELKQLKNIKKKEILEKIDRIKEVTGNKNVAFHDGDLEGDFDPQEHDKMMQNLLGDDYYSGEEDDTKPEFYDEDPVEENWDDWTGEDGEYHDGDDYYVDNNLHCEDLGFVMDADYDPSQDKKKTKKKIMNEMVAISRKKKRQSKFAEALERKKPVFDPEEKNFGEYFDEYYKLDYEDVIGDLPCRFKYRNVIANDFGLSMNEILGAEDKELNQWCSLKKTCQYRPEDDEWNDVKFYKKKGRNLMKKKRVLRTVYNEATEEKKELKSIDKLTKKRTTQEPQETNTDADHQRKKQKLDIKKRENKSDKQRQDVSDSKDTKEFLVSKSNPKSLTESKQYTKMKKILKSKQKILKVKKQHTDNTKLSIVGHRRRQRNNRRSSYQVMISDQRLRAYGINPKRIKFENIEKQKQKNKSGMKKKLKSE</sequence>
<feature type="compositionally biased region" description="Acidic residues" evidence="3">
    <location>
        <begin position="260"/>
        <end position="271"/>
    </location>
</feature>
<feature type="region of interest" description="Disordered" evidence="3">
    <location>
        <begin position="391"/>
        <end position="412"/>
    </location>
</feature>
<dbReference type="InterPro" id="IPR018034">
    <property type="entry name" value="Kri1"/>
</dbReference>
<evidence type="ECO:0000256" key="1">
    <source>
        <dbReference type="ARBA" id="ARBA00007473"/>
    </source>
</evidence>
<evidence type="ECO:0000256" key="3">
    <source>
        <dbReference type="SAM" id="MobiDB-lite"/>
    </source>
</evidence>
<feature type="region of interest" description="Disordered" evidence="3">
    <location>
        <begin position="301"/>
        <end position="335"/>
    </location>
</feature>
<protein>
    <recommendedName>
        <fullName evidence="2">Protein KRI1 homolog</fullName>
    </recommendedName>
</protein>
<proteinExistence type="inferred from homology"/>
<evidence type="ECO:0000313" key="6">
    <source>
        <dbReference type="RefSeq" id="XP_006819512.1"/>
    </source>
</evidence>
<dbReference type="GeneID" id="102806171"/>
<keyword evidence="5" id="KW-1185">Reference proteome</keyword>
<comment type="similarity">
    <text evidence="1">Belongs to the KRI1 family.</text>
</comment>
<dbReference type="RefSeq" id="XP_006819512.1">
    <property type="nucleotide sequence ID" value="XM_006819449.1"/>
</dbReference>
<feature type="domain" description="Kri1-like C-terminal" evidence="4">
    <location>
        <begin position="497"/>
        <end position="583"/>
    </location>
</feature>
<evidence type="ECO:0000259" key="4">
    <source>
        <dbReference type="Pfam" id="PF12936"/>
    </source>
</evidence>
<feature type="compositionally biased region" description="Polar residues" evidence="3">
    <location>
        <begin position="658"/>
        <end position="670"/>
    </location>
</feature>
<feature type="region of interest" description="Disordered" evidence="3">
    <location>
        <begin position="32"/>
        <end position="52"/>
    </location>
</feature>
<dbReference type="Pfam" id="PF12936">
    <property type="entry name" value="Kri1_C"/>
    <property type="match status" value="1"/>
</dbReference>
<feature type="compositionally biased region" description="Basic residues" evidence="3">
    <location>
        <begin position="743"/>
        <end position="756"/>
    </location>
</feature>
<dbReference type="InterPro" id="IPR024626">
    <property type="entry name" value="Kri1-like_C"/>
</dbReference>
<feature type="compositionally biased region" description="Acidic residues" evidence="3">
    <location>
        <begin position="132"/>
        <end position="144"/>
    </location>
</feature>
<feature type="compositionally biased region" description="Basic and acidic residues" evidence="3">
    <location>
        <begin position="309"/>
        <end position="335"/>
    </location>
</feature>
<dbReference type="Proteomes" id="UP000694865">
    <property type="component" value="Unplaced"/>
</dbReference>
<feature type="region of interest" description="Disordered" evidence="3">
    <location>
        <begin position="257"/>
        <end position="280"/>
    </location>
</feature>
<evidence type="ECO:0000313" key="5">
    <source>
        <dbReference type="Proteomes" id="UP000694865"/>
    </source>
</evidence>
<feature type="region of interest" description="Disordered" evidence="3">
    <location>
        <begin position="735"/>
        <end position="756"/>
    </location>
</feature>
<dbReference type="PANTHER" id="PTHR14490">
    <property type="entry name" value="ZINC FINGER, ZZ TYPE"/>
    <property type="match status" value="1"/>
</dbReference>
<reference evidence="6" key="1">
    <citation type="submission" date="2025-08" db="UniProtKB">
        <authorList>
            <consortium name="RefSeq"/>
        </authorList>
    </citation>
    <scope>IDENTIFICATION</scope>
    <source>
        <tissue evidence="6">Testes</tissue>
    </source>
</reference>
<feature type="compositionally biased region" description="Acidic residues" evidence="3">
    <location>
        <begin position="394"/>
        <end position="412"/>
    </location>
</feature>
<name>A0ABM0MHM1_SACKO</name>
<feature type="compositionally biased region" description="Acidic residues" evidence="3">
    <location>
        <begin position="36"/>
        <end position="52"/>
    </location>
</feature>
<feature type="region of interest" description="Disordered" evidence="3">
    <location>
        <begin position="126"/>
        <end position="153"/>
    </location>
</feature>
<feature type="region of interest" description="Disordered" evidence="3">
    <location>
        <begin position="86"/>
        <end position="111"/>
    </location>
</feature>
<feature type="region of interest" description="Disordered" evidence="3">
    <location>
        <begin position="605"/>
        <end position="670"/>
    </location>
</feature>
<feature type="compositionally biased region" description="Basic and acidic residues" evidence="3">
    <location>
        <begin position="629"/>
        <end position="656"/>
    </location>
</feature>
<evidence type="ECO:0000256" key="2">
    <source>
        <dbReference type="ARBA" id="ARBA00017294"/>
    </source>
</evidence>
<dbReference type="Pfam" id="PF05178">
    <property type="entry name" value="Kri1"/>
    <property type="match status" value="1"/>
</dbReference>
<accession>A0ABM0MHM1</accession>